<feature type="transmembrane region" description="Helical" evidence="1">
    <location>
        <begin position="45"/>
        <end position="68"/>
    </location>
</feature>
<sequence>MTLSRRASWFLLAFGVWSWWIWLTFLVNISRDARSWSAEGAPTGFYTVHLVLIAVSLVLGTVIGVMGFRGLRAIRRQTTAS</sequence>
<comment type="caution">
    <text evidence="2">The sequence shown here is derived from an EMBL/GenBank/DDBJ whole genome shotgun (WGS) entry which is preliminary data.</text>
</comment>
<dbReference type="Pfam" id="PF26606">
    <property type="entry name" value="SCO4848"/>
    <property type="match status" value="1"/>
</dbReference>
<gene>
    <name evidence="2" type="ORF">JOF53_003591</name>
</gene>
<accession>A0ABS5ADS9</accession>
<feature type="transmembrane region" description="Helical" evidence="1">
    <location>
        <begin position="7"/>
        <end position="25"/>
    </location>
</feature>
<keyword evidence="1" id="KW-0812">Transmembrane</keyword>
<dbReference type="EMBL" id="JAGIOO010000001">
    <property type="protein sequence ID" value="MBP2474719.1"/>
    <property type="molecule type" value="Genomic_DNA"/>
</dbReference>
<dbReference type="Proteomes" id="UP001519363">
    <property type="component" value="Unassembled WGS sequence"/>
</dbReference>
<protein>
    <recommendedName>
        <fullName evidence="4">Integral membrane protein</fullName>
    </recommendedName>
</protein>
<reference evidence="2 3" key="1">
    <citation type="submission" date="2021-03" db="EMBL/GenBank/DDBJ databases">
        <title>Sequencing the genomes of 1000 actinobacteria strains.</title>
        <authorList>
            <person name="Klenk H.-P."/>
        </authorList>
    </citation>
    <scope>NUCLEOTIDE SEQUENCE [LARGE SCALE GENOMIC DNA]</scope>
    <source>
        <strain evidence="2 3">DSM 44580</strain>
    </source>
</reference>
<keyword evidence="1" id="KW-1133">Transmembrane helix</keyword>
<dbReference type="InterPro" id="IPR058061">
    <property type="entry name" value="SCO4848-like"/>
</dbReference>
<name>A0ABS5ADS9_9PSEU</name>
<organism evidence="2 3">
    <name type="scientific">Crossiella equi</name>
    <dbReference type="NCBI Taxonomy" id="130796"/>
    <lineage>
        <taxon>Bacteria</taxon>
        <taxon>Bacillati</taxon>
        <taxon>Actinomycetota</taxon>
        <taxon>Actinomycetes</taxon>
        <taxon>Pseudonocardiales</taxon>
        <taxon>Pseudonocardiaceae</taxon>
        <taxon>Crossiella</taxon>
    </lineage>
</organism>
<evidence type="ECO:0008006" key="4">
    <source>
        <dbReference type="Google" id="ProtNLM"/>
    </source>
</evidence>
<keyword evidence="1" id="KW-0472">Membrane</keyword>
<dbReference type="RefSeq" id="WP_086785569.1">
    <property type="nucleotide sequence ID" value="NZ_JAGIOO010000001.1"/>
</dbReference>
<proteinExistence type="predicted"/>
<evidence type="ECO:0000256" key="1">
    <source>
        <dbReference type="SAM" id="Phobius"/>
    </source>
</evidence>
<dbReference type="NCBIfam" id="NF046117">
    <property type="entry name" value="SCO4848_fam"/>
    <property type="match status" value="1"/>
</dbReference>
<evidence type="ECO:0000313" key="2">
    <source>
        <dbReference type="EMBL" id="MBP2474719.1"/>
    </source>
</evidence>
<evidence type="ECO:0000313" key="3">
    <source>
        <dbReference type="Proteomes" id="UP001519363"/>
    </source>
</evidence>
<keyword evidence="3" id="KW-1185">Reference proteome</keyword>